<keyword evidence="3" id="KW-0238">DNA-binding</keyword>
<dbReference type="SUPFAM" id="SSF52540">
    <property type="entry name" value="P-loop containing nucleoside triphosphate hydrolases"/>
    <property type="match status" value="1"/>
</dbReference>
<dbReference type="InterPro" id="IPR027417">
    <property type="entry name" value="P-loop_NTPase"/>
</dbReference>
<keyword evidence="2" id="KW-0067">ATP-binding</keyword>
<dbReference type="Gene3D" id="3.40.50.300">
    <property type="entry name" value="P-loop containing nucleotide triphosphate hydrolases"/>
    <property type="match status" value="1"/>
</dbReference>
<dbReference type="InterPro" id="IPR000432">
    <property type="entry name" value="DNA_mismatch_repair_MutS_C"/>
</dbReference>
<name>A0A162IMV5_9FUSO</name>
<dbReference type="GO" id="GO:0006298">
    <property type="term" value="P:mismatch repair"/>
    <property type="evidence" value="ECO:0007669"/>
    <property type="project" value="InterPro"/>
</dbReference>
<accession>A0A162IMV5</accession>
<keyword evidence="1" id="KW-0547">Nucleotide-binding</keyword>
<evidence type="ECO:0000256" key="1">
    <source>
        <dbReference type="ARBA" id="ARBA00022741"/>
    </source>
</evidence>
<dbReference type="eggNOG" id="COG1193">
    <property type="taxonomic scope" value="Bacteria"/>
</dbReference>
<dbReference type="KEGG" id="fnf:BSQ88_03870"/>
<dbReference type="SMART" id="SM00534">
    <property type="entry name" value="MUTSac"/>
    <property type="match status" value="1"/>
</dbReference>
<dbReference type="AlphaFoldDB" id="A0A162IMV5"/>
<evidence type="ECO:0000259" key="4">
    <source>
        <dbReference type="SMART" id="SM00534"/>
    </source>
</evidence>
<evidence type="ECO:0000256" key="2">
    <source>
        <dbReference type="ARBA" id="ARBA00022840"/>
    </source>
</evidence>
<evidence type="ECO:0000256" key="3">
    <source>
        <dbReference type="ARBA" id="ARBA00023125"/>
    </source>
</evidence>
<dbReference type="RefSeq" id="WP_035907587.1">
    <property type="nucleotide sequence ID" value="NZ_CAXOUM010000024.1"/>
</dbReference>
<feature type="domain" description="DNA mismatch repair proteins mutS family" evidence="4">
    <location>
        <begin position="284"/>
        <end position="486"/>
    </location>
</feature>
<dbReference type="GO" id="GO:0140664">
    <property type="term" value="F:ATP-dependent DNA damage sensor activity"/>
    <property type="evidence" value="ECO:0007669"/>
    <property type="project" value="InterPro"/>
</dbReference>
<dbReference type="PANTHER" id="PTHR11361:SF14">
    <property type="entry name" value="DNA MISMATCH REPAIR PROTEIN MUTS, TYPE 2"/>
    <property type="match status" value="1"/>
</dbReference>
<evidence type="ECO:0000313" key="5">
    <source>
        <dbReference type="EMBL" id="KYL02798.1"/>
    </source>
</evidence>
<dbReference type="PANTHER" id="PTHR11361">
    <property type="entry name" value="DNA MISMATCH REPAIR PROTEIN MUTS FAMILY MEMBER"/>
    <property type="match status" value="1"/>
</dbReference>
<dbReference type="InterPro" id="IPR036187">
    <property type="entry name" value="DNA_mismatch_repair_MutS_sf"/>
</dbReference>
<dbReference type="Pfam" id="PF00488">
    <property type="entry name" value="MutS_V"/>
    <property type="match status" value="1"/>
</dbReference>
<reference evidence="5 6" key="1">
    <citation type="submission" date="2016-03" db="EMBL/GenBank/DDBJ databases">
        <title>Comparative genomics of human isolates of Fusobacterium necrophorum.</title>
        <authorList>
            <person name="Jensen A."/>
            <person name="Bank S."/>
            <person name="Andersen P.S."/>
            <person name="Kristensen L.H."/>
            <person name="Prag J."/>
        </authorList>
    </citation>
    <scope>NUCLEOTIDE SEQUENCE [LARGE SCALE GENOMIC DNA]</scope>
    <source>
        <strain evidence="5 6">LS_1264</strain>
    </source>
</reference>
<dbReference type="GO" id="GO:0005524">
    <property type="term" value="F:ATP binding"/>
    <property type="evidence" value="ECO:0007669"/>
    <property type="project" value="UniProtKB-KW"/>
</dbReference>
<dbReference type="SUPFAM" id="SSF48334">
    <property type="entry name" value="DNA repair protein MutS, domain III"/>
    <property type="match status" value="1"/>
</dbReference>
<protein>
    <submittedName>
        <fullName evidence="5">Methionine ABC transporter substrate-binding protein</fullName>
    </submittedName>
</protein>
<sequence>MRFIDERSIERIGFNRLLSRVEILSNYGEEKLKNLKPFVPGEEEALERNFEEIQQFINFSEETDRKSFLLTLESYIHRMKNIKKLIRMVENGNVLDEVELFEVKVQAIYMEKLQECLQELPAELQGFSLQPLNKILEALDPQSDRNPTFYLYESYSRQLTALREQRKKVEKQIYATRDYDTIVKLKEERLTFLVEEEKEEYRIRTKLSQVIAEEANIYLENIEKIGNLDFLIAKAKFAKKYSAHKPGISRDVFFQIKKAVNLELKEMLEAKGKTYTPIGIELGEGVTIITGANMGGKSVALKTITENLLLFHMGFFVIAEEASLPLVDFVFFISDDMQDISKGLSTFGAEIMKLQEVNVFLELGKGFVVFDEFARGTNPKEGQKFVRALAKFLNGKPSISLITTHFDGVVDSSMNHYQVVGLKNIDFELLKNRIALSNKSMELIQECMDFRLERASVEEVPKDALNIAKLIGLDEKFNEVISQEYHKED</sequence>
<dbReference type="InterPro" id="IPR045076">
    <property type="entry name" value="MutS"/>
</dbReference>
<organism evidence="5 6">
    <name type="scientific">Fusobacterium necrophorum subsp. funduliforme</name>
    <dbReference type="NCBI Taxonomy" id="143387"/>
    <lineage>
        <taxon>Bacteria</taxon>
        <taxon>Fusobacteriati</taxon>
        <taxon>Fusobacteriota</taxon>
        <taxon>Fusobacteriia</taxon>
        <taxon>Fusobacteriales</taxon>
        <taxon>Fusobacteriaceae</taxon>
        <taxon>Fusobacterium</taxon>
    </lineage>
</organism>
<proteinExistence type="predicted"/>
<evidence type="ECO:0000313" key="6">
    <source>
        <dbReference type="Proteomes" id="UP000075816"/>
    </source>
</evidence>
<dbReference type="EMBL" id="LVEA01000064">
    <property type="protein sequence ID" value="KYL02798.1"/>
    <property type="molecule type" value="Genomic_DNA"/>
</dbReference>
<dbReference type="GO" id="GO:0030983">
    <property type="term" value="F:mismatched DNA binding"/>
    <property type="evidence" value="ECO:0007669"/>
    <property type="project" value="InterPro"/>
</dbReference>
<gene>
    <name evidence="5" type="ORF">A2J07_06855</name>
</gene>
<dbReference type="Proteomes" id="UP000075816">
    <property type="component" value="Unassembled WGS sequence"/>
</dbReference>
<comment type="caution">
    <text evidence="5">The sequence shown here is derived from an EMBL/GenBank/DDBJ whole genome shotgun (WGS) entry which is preliminary data.</text>
</comment>